<dbReference type="OrthoDB" id="214253at2"/>
<evidence type="ECO:0000259" key="1">
    <source>
        <dbReference type="Pfam" id="PF01266"/>
    </source>
</evidence>
<keyword evidence="3" id="KW-1185">Reference proteome</keyword>
<sequence>MIILSVLIVGGGLSGICLGHTLEQQNIDFKIIDCNQNHSSKVAAGMINPMTFRRMIKSWKADELIPFLNQFYAQVEEKIEEKFLFPIRLRRAFASEHERALWIERLNNPQYANFVNPIERSETTPNYLKDNFGNAFISTPGYIDAKTFMEANHRYFIQKDCLQYDNFDYSALDVENKTYDSKAYTQLVFAEGFQGEDNPFFGYLPFKNAKGEVLTINSSDFREDEILNRKCFVLPTKNGDFKLGSTYAWDTKSTEPTQGAREALLERYEGLSTAIIEVVGHEAGIRPTAADRRPMLGEHPQYKDLFIFNGLGAKGYMLAPYFADAFVKYLMGKAPLDKEVDIQRFYKKHFKK</sequence>
<dbReference type="AlphaFoldDB" id="A0A2I0R694"/>
<dbReference type="PANTHER" id="PTHR13847">
    <property type="entry name" value="SARCOSINE DEHYDROGENASE-RELATED"/>
    <property type="match status" value="1"/>
</dbReference>
<dbReference type="InterPro" id="IPR006076">
    <property type="entry name" value="FAD-dep_OxRdtase"/>
</dbReference>
<dbReference type="SUPFAM" id="SSF54373">
    <property type="entry name" value="FAD-linked reductases, C-terminal domain"/>
    <property type="match status" value="1"/>
</dbReference>
<proteinExistence type="predicted"/>
<dbReference type="SUPFAM" id="SSF51971">
    <property type="entry name" value="Nucleotide-binding domain"/>
    <property type="match status" value="1"/>
</dbReference>
<dbReference type="Gene3D" id="3.30.9.10">
    <property type="entry name" value="D-Amino Acid Oxidase, subunit A, domain 2"/>
    <property type="match status" value="1"/>
</dbReference>
<dbReference type="Pfam" id="PF01266">
    <property type="entry name" value="DAO"/>
    <property type="match status" value="1"/>
</dbReference>
<dbReference type="GO" id="GO:0005737">
    <property type="term" value="C:cytoplasm"/>
    <property type="evidence" value="ECO:0007669"/>
    <property type="project" value="TreeGrafter"/>
</dbReference>
<accession>A0A2I0R694</accession>
<organism evidence="2 3">
    <name type="scientific">Brumimicrobium salinarum</name>
    <dbReference type="NCBI Taxonomy" id="2058658"/>
    <lineage>
        <taxon>Bacteria</taxon>
        <taxon>Pseudomonadati</taxon>
        <taxon>Bacteroidota</taxon>
        <taxon>Flavobacteriia</taxon>
        <taxon>Flavobacteriales</taxon>
        <taxon>Crocinitomicaceae</taxon>
        <taxon>Brumimicrobium</taxon>
    </lineage>
</organism>
<dbReference type="EMBL" id="PJNI01000001">
    <property type="protein sequence ID" value="PKR81880.1"/>
    <property type="molecule type" value="Genomic_DNA"/>
</dbReference>
<dbReference type="Gene3D" id="3.50.50.60">
    <property type="entry name" value="FAD/NAD(P)-binding domain"/>
    <property type="match status" value="1"/>
</dbReference>
<protein>
    <recommendedName>
        <fullName evidence="1">FAD dependent oxidoreductase domain-containing protein</fullName>
    </recommendedName>
</protein>
<comment type="caution">
    <text evidence="2">The sequence shown here is derived from an EMBL/GenBank/DDBJ whole genome shotgun (WGS) entry which is preliminary data.</text>
</comment>
<dbReference type="Proteomes" id="UP000236654">
    <property type="component" value="Unassembled WGS sequence"/>
</dbReference>
<evidence type="ECO:0000313" key="3">
    <source>
        <dbReference type="Proteomes" id="UP000236654"/>
    </source>
</evidence>
<evidence type="ECO:0000313" key="2">
    <source>
        <dbReference type="EMBL" id="PKR81880.1"/>
    </source>
</evidence>
<dbReference type="InterPro" id="IPR036188">
    <property type="entry name" value="FAD/NAD-bd_sf"/>
</dbReference>
<gene>
    <name evidence="2" type="ORF">CW751_00655</name>
</gene>
<name>A0A2I0R694_9FLAO</name>
<reference evidence="2 3" key="1">
    <citation type="submission" date="2017-12" db="EMBL/GenBank/DDBJ databases">
        <title>The draft genome sequence of Brumimicrobium saltpan LHR20.</title>
        <authorList>
            <person name="Do Z.-J."/>
            <person name="Luo H.-R."/>
        </authorList>
    </citation>
    <scope>NUCLEOTIDE SEQUENCE [LARGE SCALE GENOMIC DNA]</scope>
    <source>
        <strain evidence="2 3">LHR20</strain>
    </source>
</reference>
<feature type="domain" description="FAD dependent oxidoreductase" evidence="1">
    <location>
        <begin position="6"/>
        <end position="326"/>
    </location>
</feature>